<dbReference type="eggNOG" id="KOG1198">
    <property type="taxonomic scope" value="Eukaryota"/>
</dbReference>
<comment type="caution">
    <text evidence="2">The sequence shown here is derived from an EMBL/GenBank/DDBJ whole genome shotgun (WGS) entry which is preliminary data.</text>
</comment>
<dbReference type="CDD" id="cd08267">
    <property type="entry name" value="MDR1"/>
    <property type="match status" value="1"/>
</dbReference>
<feature type="domain" description="Enoyl reductase (ER)" evidence="1">
    <location>
        <begin position="13"/>
        <end position="348"/>
    </location>
</feature>
<organism evidence="2 3">
    <name type="scientific">Capronia epimyces CBS 606.96</name>
    <dbReference type="NCBI Taxonomy" id="1182542"/>
    <lineage>
        <taxon>Eukaryota</taxon>
        <taxon>Fungi</taxon>
        <taxon>Dikarya</taxon>
        <taxon>Ascomycota</taxon>
        <taxon>Pezizomycotina</taxon>
        <taxon>Eurotiomycetes</taxon>
        <taxon>Chaetothyriomycetidae</taxon>
        <taxon>Chaetothyriales</taxon>
        <taxon>Herpotrichiellaceae</taxon>
        <taxon>Capronia</taxon>
    </lineage>
</organism>
<evidence type="ECO:0000313" key="3">
    <source>
        <dbReference type="Proteomes" id="UP000019478"/>
    </source>
</evidence>
<reference evidence="2 3" key="1">
    <citation type="submission" date="2013-03" db="EMBL/GenBank/DDBJ databases">
        <title>The Genome Sequence of Capronia epimyces CBS 606.96.</title>
        <authorList>
            <consortium name="The Broad Institute Genomics Platform"/>
            <person name="Cuomo C."/>
            <person name="de Hoog S."/>
            <person name="Gorbushina A."/>
            <person name="Walker B."/>
            <person name="Young S.K."/>
            <person name="Zeng Q."/>
            <person name="Gargeya S."/>
            <person name="Fitzgerald M."/>
            <person name="Haas B."/>
            <person name="Abouelleil A."/>
            <person name="Allen A.W."/>
            <person name="Alvarado L."/>
            <person name="Arachchi H.M."/>
            <person name="Berlin A.M."/>
            <person name="Chapman S.B."/>
            <person name="Gainer-Dewar J."/>
            <person name="Goldberg J."/>
            <person name="Griggs A."/>
            <person name="Gujja S."/>
            <person name="Hansen M."/>
            <person name="Howarth C."/>
            <person name="Imamovic A."/>
            <person name="Ireland A."/>
            <person name="Larimer J."/>
            <person name="McCowan C."/>
            <person name="Murphy C."/>
            <person name="Pearson M."/>
            <person name="Poon T.W."/>
            <person name="Priest M."/>
            <person name="Roberts A."/>
            <person name="Saif S."/>
            <person name="Shea T."/>
            <person name="Sisk P."/>
            <person name="Sykes S."/>
            <person name="Wortman J."/>
            <person name="Nusbaum C."/>
            <person name="Birren B."/>
        </authorList>
    </citation>
    <scope>NUCLEOTIDE SEQUENCE [LARGE SCALE GENOMIC DNA]</scope>
    <source>
        <strain evidence="2 3">CBS 606.96</strain>
    </source>
</reference>
<proteinExistence type="predicted"/>
<dbReference type="PANTHER" id="PTHR11695">
    <property type="entry name" value="ALCOHOL DEHYDROGENASE RELATED"/>
    <property type="match status" value="1"/>
</dbReference>
<dbReference type="InterPro" id="IPR050700">
    <property type="entry name" value="YIM1/Zinc_Alcohol_DH_Fams"/>
</dbReference>
<dbReference type="GO" id="GO:0005739">
    <property type="term" value="C:mitochondrion"/>
    <property type="evidence" value="ECO:0007669"/>
    <property type="project" value="TreeGrafter"/>
</dbReference>
<dbReference type="OrthoDB" id="3509362at2759"/>
<dbReference type="InterPro" id="IPR011032">
    <property type="entry name" value="GroES-like_sf"/>
</dbReference>
<dbReference type="RefSeq" id="XP_007728777.1">
    <property type="nucleotide sequence ID" value="XM_007730587.1"/>
</dbReference>
<gene>
    <name evidence="2" type="ORF">A1O3_00437</name>
</gene>
<dbReference type="Gene3D" id="3.40.50.720">
    <property type="entry name" value="NAD(P)-binding Rossmann-like Domain"/>
    <property type="match status" value="1"/>
</dbReference>
<dbReference type="GO" id="GO:0016491">
    <property type="term" value="F:oxidoreductase activity"/>
    <property type="evidence" value="ECO:0007669"/>
    <property type="project" value="InterPro"/>
</dbReference>
<dbReference type="HOGENOM" id="CLU_026673_3_3_1"/>
<dbReference type="SMART" id="SM00829">
    <property type="entry name" value="PKS_ER"/>
    <property type="match status" value="1"/>
</dbReference>
<keyword evidence="3" id="KW-1185">Reference proteome</keyword>
<dbReference type="Gene3D" id="3.90.180.10">
    <property type="entry name" value="Medium-chain alcohol dehydrogenases, catalytic domain"/>
    <property type="match status" value="1"/>
</dbReference>
<protein>
    <recommendedName>
        <fullName evidence="1">Enoyl reductase (ER) domain-containing protein</fullName>
    </recommendedName>
</protein>
<dbReference type="STRING" id="1182542.W9YG98"/>
<evidence type="ECO:0000259" key="1">
    <source>
        <dbReference type="SMART" id="SM00829"/>
    </source>
</evidence>
<dbReference type="Pfam" id="PF08240">
    <property type="entry name" value="ADH_N"/>
    <property type="match status" value="1"/>
</dbReference>
<evidence type="ECO:0000313" key="2">
    <source>
        <dbReference type="EMBL" id="EXJ91887.1"/>
    </source>
</evidence>
<dbReference type="InterPro" id="IPR013154">
    <property type="entry name" value="ADH-like_N"/>
</dbReference>
<dbReference type="PANTHER" id="PTHR11695:SF294">
    <property type="entry name" value="RETICULON-4-INTERACTING PROTEIN 1, MITOCHONDRIAL"/>
    <property type="match status" value="1"/>
</dbReference>
<dbReference type="Proteomes" id="UP000019478">
    <property type="component" value="Unassembled WGS sequence"/>
</dbReference>
<sequence>MRAWVFRSRGRPAQVLSLATQLPRPTAASLGPHDVLVKVKYSALFQGTAMMMGQIPHFNNKPWVAEGTFSGIVEAVGSQVDHLHLQADDEVFGGLAPPVMLKYGGTLAEYIVVPDESVVRKPPNLSFEGAGGIASNAVTAYQFVQVAALQQGSRVLITGASSGTGSIVVQAARAAVGNDGLVVGTCSAANEELVKSLGVHEVIDYTKHAVLHSHLAEKYSAKPFDAIIDIVGGDWALYTQSPAYLKPDGIFVFGGNMSIVHGGASFLSVLAWALSIRIASRRPVILGGVPRKCLLHQGQINLESLGKAAGLIAEGKLKPVIDSVYEMEDVLQGYEKLVSRRARGKVIVHVQD</sequence>
<dbReference type="GeneID" id="19164577"/>
<dbReference type="Pfam" id="PF13602">
    <property type="entry name" value="ADH_zinc_N_2"/>
    <property type="match status" value="1"/>
</dbReference>
<dbReference type="InterPro" id="IPR020843">
    <property type="entry name" value="ER"/>
</dbReference>
<dbReference type="SUPFAM" id="SSF50129">
    <property type="entry name" value="GroES-like"/>
    <property type="match status" value="1"/>
</dbReference>
<dbReference type="InterPro" id="IPR036291">
    <property type="entry name" value="NAD(P)-bd_dom_sf"/>
</dbReference>
<dbReference type="AlphaFoldDB" id="W9YG98"/>
<name>W9YG98_9EURO</name>
<accession>W9YG98</accession>
<dbReference type="SUPFAM" id="SSF51735">
    <property type="entry name" value="NAD(P)-binding Rossmann-fold domains"/>
    <property type="match status" value="1"/>
</dbReference>
<dbReference type="EMBL" id="AMGY01000001">
    <property type="protein sequence ID" value="EXJ91887.1"/>
    <property type="molecule type" value="Genomic_DNA"/>
</dbReference>